<dbReference type="EMBL" id="CP000434">
    <property type="protein sequence ID" value="ABH00696.1"/>
    <property type="molecule type" value="Genomic_DNA"/>
</dbReference>
<feature type="domain" description="Transposase DDE" evidence="1">
    <location>
        <begin position="82"/>
        <end position="211"/>
    </location>
</feature>
<evidence type="ECO:0000259" key="1">
    <source>
        <dbReference type="Pfam" id="PF13701"/>
    </source>
</evidence>
<dbReference type="eggNOG" id="COG3385">
    <property type="taxonomic scope" value="Bacteria"/>
</dbReference>
<evidence type="ECO:0000313" key="2">
    <source>
        <dbReference type="EMBL" id="ABH00696.1"/>
    </source>
</evidence>
<gene>
    <name evidence="2" type="ordered locus">RHA1_ro11049</name>
</gene>
<dbReference type="HOGENOM" id="CLU_1304080_0_0_11"/>
<keyword evidence="2" id="KW-0614">Plasmid</keyword>
<protein>
    <submittedName>
        <fullName evidence="2">Probable transposase</fullName>
    </submittedName>
</protein>
<organism evidence="2 3">
    <name type="scientific">Rhodococcus jostii (strain RHA1)</name>
    <dbReference type="NCBI Taxonomy" id="101510"/>
    <lineage>
        <taxon>Bacteria</taxon>
        <taxon>Bacillati</taxon>
        <taxon>Actinomycetota</taxon>
        <taxon>Actinomycetes</taxon>
        <taxon>Mycobacteriales</taxon>
        <taxon>Nocardiaceae</taxon>
        <taxon>Rhodococcus</taxon>
    </lineage>
</organism>
<name>Q0RVJ0_RHOJR</name>
<dbReference type="KEGG" id="rha:RHA1_ro11049"/>
<sequence>MQIGSYGCTPRPRSWARWRWRRCSSACRRAGTEVSLGPDGDRAIERHRRHPRRRLDPALCTDGNCRVGAWVVHATGVLDLSGWPDGMRVIIRKARPHPGAQLPLPMSTGLRQTAFITNSARGELADLELRHHRRARCEVSIRTAEDTGLINLPLHGFAQNQIWARGRGHRRRADRGMQILALIDNVARRWEPKRPRLCLFSIAGRIARHAR</sequence>
<proteinExistence type="predicted"/>
<evidence type="ECO:0000313" key="3">
    <source>
        <dbReference type="Proteomes" id="UP000008710"/>
    </source>
</evidence>
<dbReference type="InterPro" id="IPR025668">
    <property type="entry name" value="Tnp_DDE_dom"/>
</dbReference>
<reference evidence="3" key="1">
    <citation type="journal article" date="2006" name="Proc. Natl. Acad. Sci. U.S.A.">
        <title>The complete genome of Rhodococcus sp. RHA1 provides insights into a catabolic powerhouse.</title>
        <authorList>
            <person name="McLeod M.P."/>
            <person name="Warren R.L."/>
            <person name="Hsiao W.W.L."/>
            <person name="Araki N."/>
            <person name="Myhre M."/>
            <person name="Fernandes C."/>
            <person name="Miyazawa D."/>
            <person name="Wong W."/>
            <person name="Lillquist A.L."/>
            <person name="Wang D."/>
            <person name="Dosanjh M."/>
            <person name="Hara H."/>
            <person name="Petrescu A."/>
            <person name="Morin R.D."/>
            <person name="Yang G."/>
            <person name="Stott J.M."/>
            <person name="Schein J.E."/>
            <person name="Shin H."/>
            <person name="Smailus D."/>
            <person name="Siddiqui A.S."/>
            <person name="Marra M.A."/>
            <person name="Jones S.J.M."/>
            <person name="Holt R."/>
            <person name="Brinkman F.S.L."/>
            <person name="Miyauchi K."/>
            <person name="Fukuda M."/>
            <person name="Davies J.E."/>
            <person name="Mohn W.W."/>
            <person name="Eltis L.D."/>
        </authorList>
    </citation>
    <scope>NUCLEOTIDE SEQUENCE [LARGE SCALE GENOMIC DNA]</scope>
    <source>
        <strain evidence="3">RHA1</strain>
    </source>
</reference>
<geneLocation type="plasmid" evidence="2 3">
    <name>pRHL3</name>
</geneLocation>
<dbReference type="Pfam" id="PF13701">
    <property type="entry name" value="DDE_Tnp_1_4"/>
    <property type="match status" value="1"/>
</dbReference>
<accession>Q0RVJ0</accession>
<dbReference type="AlphaFoldDB" id="Q0RVJ0"/>
<dbReference type="Proteomes" id="UP000008710">
    <property type="component" value="Plasmid pRHL3"/>
</dbReference>